<protein>
    <submittedName>
        <fullName evidence="1">Uncharacterized protein</fullName>
    </submittedName>
</protein>
<accession>A0A8J2JAJ2</accession>
<gene>
    <name evidence="1" type="ORF">AFUS01_LOCUS5466</name>
</gene>
<feature type="non-terminal residue" evidence="1">
    <location>
        <position position="40"/>
    </location>
</feature>
<reference evidence="1" key="1">
    <citation type="submission" date="2021-06" db="EMBL/GenBank/DDBJ databases">
        <authorList>
            <person name="Hodson N. C."/>
            <person name="Mongue J. A."/>
            <person name="Jaron S. K."/>
        </authorList>
    </citation>
    <scope>NUCLEOTIDE SEQUENCE</scope>
</reference>
<organism evidence="1 2">
    <name type="scientific">Allacma fusca</name>
    <dbReference type="NCBI Taxonomy" id="39272"/>
    <lineage>
        <taxon>Eukaryota</taxon>
        <taxon>Metazoa</taxon>
        <taxon>Ecdysozoa</taxon>
        <taxon>Arthropoda</taxon>
        <taxon>Hexapoda</taxon>
        <taxon>Collembola</taxon>
        <taxon>Symphypleona</taxon>
        <taxon>Sminthuridae</taxon>
        <taxon>Allacma</taxon>
    </lineage>
</organism>
<evidence type="ECO:0000313" key="1">
    <source>
        <dbReference type="EMBL" id="CAG7715931.1"/>
    </source>
</evidence>
<evidence type="ECO:0000313" key="2">
    <source>
        <dbReference type="Proteomes" id="UP000708208"/>
    </source>
</evidence>
<dbReference type="Proteomes" id="UP000708208">
    <property type="component" value="Unassembled WGS sequence"/>
</dbReference>
<dbReference type="AlphaFoldDB" id="A0A8J2JAJ2"/>
<proteinExistence type="predicted"/>
<keyword evidence="2" id="KW-1185">Reference proteome</keyword>
<dbReference type="EMBL" id="CAJVCH010034880">
    <property type="protein sequence ID" value="CAG7715931.1"/>
    <property type="molecule type" value="Genomic_DNA"/>
</dbReference>
<name>A0A8J2JAJ2_9HEXA</name>
<sequence>PDPCCGTPRMPDISHPCPWPWYKRVFVPGCPIVPGYQGHV</sequence>
<feature type="non-terminal residue" evidence="1">
    <location>
        <position position="1"/>
    </location>
</feature>
<comment type="caution">
    <text evidence="1">The sequence shown here is derived from an EMBL/GenBank/DDBJ whole genome shotgun (WGS) entry which is preliminary data.</text>
</comment>